<dbReference type="SUPFAM" id="SSF47598">
    <property type="entry name" value="Ribbon-helix-helix"/>
    <property type="match status" value="1"/>
</dbReference>
<dbReference type="CDD" id="cd22231">
    <property type="entry name" value="RHH_NikR_HicB-like"/>
    <property type="match status" value="1"/>
</dbReference>
<dbReference type="Gene3D" id="1.10.1220.10">
    <property type="entry name" value="Met repressor-like"/>
    <property type="match status" value="1"/>
</dbReference>
<proteinExistence type="predicted"/>
<dbReference type="AlphaFoldDB" id="A0A8D5ZKB4"/>
<dbReference type="RefSeq" id="WP_221288386.1">
    <property type="nucleotide sequence ID" value="NZ_AP024597.1"/>
</dbReference>
<dbReference type="KEGG" id="csty:KN1_28630"/>
<keyword evidence="3" id="KW-1185">Reference proteome</keyword>
<dbReference type="GO" id="GO:0006355">
    <property type="term" value="P:regulation of DNA-templated transcription"/>
    <property type="evidence" value="ECO:0007669"/>
    <property type="project" value="InterPro"/>
</dbReference>
<accession>A0A8D5ZKB4</accession>
<evidence type="ECO:0000313" key="3">
    <source>
        <dbReference type="Proteomes" id="UP000825123"/>
    </source>
</evidence>
<dbReference type="EMBL" id="AP024597">
    <property type="protein sequence ID" value="BCU71566.1"/>
    <property type="molecule type" value="Genomic_DNA"/>
</dbReference>
<sequence>MKKVITFKVEDDVIKDLDTYAQKHGLNRSEVIRKAILKLIEEDKN</sequence>
<organism evidence="2 3">
    <name type="scientific">Stygiolobus caldivivus</name>
    <dbReference type="NCBI Taxonomy" id="2824673"/>
    <lineage>
        <taxon>Archaea</taxon>
        <taxon>Thermoproteota</taxon>
        <taxon>Thermoprotei</taxon>
        <taxon>Sulfolobales</taxon>
        <taxon>Sulfolobaceae</taxon>
        <taxon>Stygiolobus</taxon>
    </lineage>
</organism>
<dbReference type="Proteomes" id="UP000825123">
    <property type="component" value="Chromosome"/>
</dbReference>
<dbReference type="InterPro" id="IPR010985">
    <property type="entry name" value="Ribbon_hlx_hlx"/>
</dbReference>
<dbReference type="InterPro" id="IPR002145">
    <property type="entry name" value="CopG"/>
</dbReference>
<gene>
    <name evidence="2" type="ORF">KN1_28630</name>
</gene>
<feature type="domain" description="Ribbon-helix-helix protein CopG" evidence="1">
    <location>
        <begin position="3"/>
        <end position="42"/>
    </location>
</feature>
<protein>
    <recommendedName>
        <fullName evidence="1">Ribbon-helix-helix protein CopG domain-containing protein</fullName>
    </recommendedName>
</protein>
<name>A0A8D5ZKB4_9CREN</name>
<dbReference type="InterPro" id="IPR013321">
    <property type="entry name" value="Arc_rbn_hlx_hlx"/>
</dbReference>
<evidence type="ECO:0000259" key="1">
    <source>
        <dbReference type="Pfam" id="PF01402"/>
    </source>
</evidence>
<dbReference type="Pfam" id="PF01402">
    <property type="entry name" value="RHH_1"/>
    <property type="match status" value="1"/>
</dbReference>
<dbReference type="GeneID" id="66164578"/>
<evidence type="ECO:0000313" key="2">
    <source>
        <dbReference type="EMBL" id="BCU71566.1"/>
    </source>
</evidence>
<reference evidence="2 3" key="1">
    <citation type="submission" date="2021-04" db="EMBL/GenBank/DDBJ databases">
        <title>Complete genome sequence of Stygiolobus sp. KN-1.</title>
        <authorList>
            <person name="Nakamura K."/>
            <person name="Sakai H."/>
            <person name="Kurosawa N."/>
        </authorList>
    </citation>
    <scope>NUCLEOTIDE SEQUENCE [LARGE SCALE GENOMIC DNA]</scope>
    <source>
        <strain evidence="2 3">KN-1</strain>
    </source>
</reference>